<proteinExistence type="inferred from homology"/>
<name>A0ABU1MBW2_9HYPH</name>
<evidence type="ECO:0000259" key="5">
    <source>
        <dbReference type="Pfam" id="PF02782"/>
    </source>
</evidence>
<feature type="domain" description="Carbohydrate kinase FGGY N-terminal" evidence="4">
    <location>
        <begin position="5"/>
        <end position="249"/>
    </location>
</feature>
<dbReference type="InterPro" id="IPR018485">
    <property type="entry name" value="FGGY_C"/>
</dbReference>
<comment type="similarity">
    <text evidence="1">Belongs to the FGGY kinase family.</text>
</comment>
<dbReference type="SUPFAM" id="SSF53067">
    <property type="entry name" value="Actin-like ATPase domain"/>
    <property type="match status" value="2"/>
</dbReference>
<reference evidence="6 7" key="1">
    <citation type="submission" date="2023-07" db="EMBL/GenBank/DDBJ databases">
        <title>Sorghum-associated microbial communities from plants grown in Nebraska, USA.</title>
        <authorList>
            <person name="Schachtman D."/>
        </authorList>
    </citation>
    <scope>NUCLEOTIDE SEQUENCE [LARGE SCALE GENOMIC DNA]</scope>
    <source>
        <strain evidence="6 7">DS1730</strain>
    </source>
</reference>
<keyword evidence="2 6" id="KW-0808">Transferase</keyword>
<evidence type="ECO:0000256" key="3">
    <source>
        <dbReference type="ARBA" id="ARBA00022777"/>
    </source>
</evidence>
<dbReference type="InterPro" id="IPR050406">
    <property type="entry name" value="FGGY_Carb_Kinase"/>
</dbReference>
<keyword evidence="3" id="KW-0418">Kinase</keyword>
<dbReference type="PANTHER" id="PTHR43095">
    <property type="entry name" value="SUGAR KINASE"/>
    <property type="match status" value="1"/>
</dbReference>
<protein>
    <submittedName>
        <fullName evidence="6">L-xylulokinase</fullName>
        <ecNumber evidence="6">2.7.1.53</ecNumber>
    </submittedName>
</protein>
<organism evidence="6 7">
    <name type="scientific">Brucella pseudogrignonensis</name>
    <dbReference type="NCBI Taxonomy" id="419475"/>
    <lineage>
        <taxon>Bacteria</taxon>
        <taxon>Pseudomonadati</taxon>
        <taxon>Pseudomonadota</taxon>
        <taxon>Alphaproteobacteria</taxon>
        <taxon>Hyphomicrobiales</taxon>
        <taxon>Brucellaceae</taxon>
        <taxon>Brucella/Ochrobactrum group</taxon>
        <taxon>Brucella</taxon>
    </lineage>
</organism>
<gene>
    <name evidence="6" type="ORF">J2782_003078</name>
</gene>
<feature type="domain" description="Carbohydrate kinase FGGY C-terminal" evidence="5">
    <location>
        <begin position="259"/>
        <end position="440"/>
    </location>
</feature>
<dbReference type="Pfam" id="PF00370">
    <property type="entry name" value="FGGY_N"/>
    <property type="match status" value="1"/>
</dbReference>
<dbReference type="GO" id="GO:0008744">
    <property type="term" value="F:L-xylulokinase activity"/>
    <property type="evidence" value="ECO:0007669"/>
    <property type="project" value="UniProtKB-EC"/>
</dbReference>
<evidence type="ECO:0000256" key="1">
    <source>
        <dbReference type="ARBA" id="ARBA00009156"/>
    </source>
</evidence>
<dbReference type="InterPro" id="IPR000577">
    <property type="entry name" value="Carb_kinase_FGGY"/>
</dbReference>
<sequence length="490" mass="52741">MGDLFLAIDAGGTAVKAAVFDARGKLVALRAVDVTTVYRDNGWVEREPKRFWENTAQAIRELTTTVVKPERIAAITCTGFGNGIFLVDENGRGIRDGIVSVDQRAQPIADAFIEDHTAIHMEATTGHRVWGGQTIMQMIWLARNEPDVVKKTRWALACKDYVRMQLTGIAATDPTDASGGGLLNLTCNAYDEAYFEMLGISSLFRCMPPLLNNSGIAGRVTSEAAAQTGLQIGTPVVAGMMDVSSCVIGSGVIGSDALTMIAGTWSINAVETQQAINSAPPILNMLHRDRTCRLIAEGSPTSAGNLNWYLSRAVDGLVNIDTANALVAGSAVIGRRCHFMPFLNGPEPRQGAFVGLGSSDDQGSMLRALFEGVAFQHRRHGESIMEYVAPQRPETIRLAGGASKSDIWSQIFADICGLPVEVSEGEEIGALGAAICAAVATGFYSDISEATKSMCRITRTALPNPELREFYESRYRQFLTLDHKLAGLFT</sequence>
<dbReference type="Proteomes" id="UP001184614">
    <property type="component" value="Unassembled WGS sequence"/>
</dbReference>
<dbReference type="InterPro" id="IPR018484">
    <property type="entry name" value="FGGY_N"/>
</dbReference>
<evidence type="ECO:0000313" key="6">
    <source>
        <dbReference type="EMBL" id="MDR6433332.1"/>
    </source>
</evidence>
<comment type="caution">
    <text evidence="6">The sequence shown here is derived from an EMBL/GenBank/DDBJ whole genome shotgun (WGS) entry which is preliminary data.</text>
</comment>
<dbReference type="PIRSF" id="PIRSF000538">
    <property type="entry name" value="GlpK"/>
    <property type="match status" value="1"/>
</dbReference>
<dbReference type="Gene3D" id="3.30.420.40">
    <property type="match status" value="2"/>
</dbReference>
<dbReference type="EC" id="2.7.1.53" evidence="6"/>
<dbReference type="InterPro" id="IPR043129">
    <property type="entry name" value="ATPase_NBD"/>
</dbReference>
<dbReference type="EMBL" id="JAVDQT010000005">
    <property type="protein sequence ID" value="MDR6433332.1"/>
    <property type="molecule type" value="Genomic_DNA"/>
</dbReference>
<keyword evidence="7" id="KW-1185">Reference proteome</keyword>
<dbReference type="PANTHER" id="PTHR43095:SF3">
    <property type="entry name" value="L-XYLULOSE_3-KETO-L-GULONATE KINASE"/>
    <property type="match status" value="1"/>
</dbReference>
<evidence type="ECO:0000313" key="7">
    <source>
        <dbReference type="Proteomes" id="UP001184614"/>
    </source>
</evidence>
<accession>A0ABU1MBW2</accession>
<evidence type="ECO:0000256" key="2">
    <source>
        <dbReference type="ARBA" id="ARBA00022679"/>
    </source>
</evidence>
<dbReference type="CDD" id="cd07802">
    <property type="entry name" value="ASKHA_NBD_FGGY_EcLyxK-like"/>
    <property type="match status" value="1"/>
</dbReference>
<dbReference type="RefSeq" id="WP_310014048.1">
    <property type="nucleotide sequence ID" value="NZ_JAVDQT010000005.1"/>
</dbReference>
<dbReference type="Pfam" id="PF02782">
    <property type="entry name" value="FGGY_C"/>
    <property type="match status" value="1"/>
</dbReference>
<evidence type="ECO:0000259" key="4">
    <source>
        <dbReference type="Pfam" id="PF00370"/>
    </source>
</evidence>